<name>A0A942T7D3_9BACI</name>
<organism evidence="2">
    <name type="scientific">Neobacillus citreus</name>
    <dbReference type="NCBI Taxonomy" id="2833578"/>
    <lineage>
        <taxon>Bacteria</taxon>
        <taxon>Bacillati</taxon>
        <taxon>Bacillota</taxon>
        <taxon>Bacilli</taxon>
        <taxon>Bacillales</taxon>
        <taxon>Bacillaceae</taxon>
        <taxon>Neobacillus</taxon>
    </lineage>
</organism>
<reference evidence="2" key="1">
    <citation type="submission" date="2021-05" db="EMBL/GenBank/DDBJ databases">
        <title>Novel Bacillus species.</title>
        <authorList>
            <person name="Liu G."/>
        </authorList>
    </citation>
    <scope>NUCLEOTIDE SEQUENCE</scope>
    <source>
        <strain evidence="2 4">FJAT-50051</strain>
    </source>
</reference>
<evidence type="ECO:0000313" key="4">
    <source>
        <dbReference type="Proteomes" id="UP000677265"/>
    </source>
</evidence>
<protein>
    <submittedName>
        <fullName evidence="2">Uncharacterized protein</fullName>
    </submittedName>
</protein>
<proteinExistence type="predicted"/>
<keyword evidence="1" id="KW-1133">Transmembrane helix</keyword>
<feature type="transmembrane region" description="Helical" evidence="1">
    <location>
        <begin position="105"/>
        <end position="128"/>
    </location>
</feature>
<feature type="transmembrane region" description="Helical" evidence="1">
    <location>
        <begin position="44"/>
        <end position="64"/>
    </location>
</feature>
<evidence type="ECO:0000313" key="2">
    <source>
        <dbReference type="EMBL" id="MBS4186256.1"/>
    </source>
</evidence>
<evidence type="ECO:0000256" key="1">
    <source>
        <dbReference type="SAM" id="Phobius"/>
    </source>
</evidence>
<comment type="caution">
    <text evidence="2">The sequence shown here is derived from an EMBL/GenBank/DDBJ whole genome shotgun (WGS) entry which is preliminary data.</text>
</comment>
<accession>A0A942T7D3</accession>
<feature type="transmembrane region" description="Helical" evidence="1">
    <location>
        <begin position="148"/>
        <end position="169"/>
    </location>
</feature>
<dbReference type="AlphaFoldDB" id="A0A942T7D3"/>
<keyword evidence="1" id="KW-0472">Membrane</keyword>
<keyword evidence="4" id="KW-1185">Reference proteome</keyword>
<keyword evidence="1" id="KW-0812">Transmembrane</keyword>
<dbReference type="Proteomes" id="UP000677265">
    <property type="component" value="Unassembled WGS sequence"/>
</dbReference>
<evidence type="ECO:0000313" key="3">
    <source>
        <dbReference type="EMBL" id="MCH6267186.1"/>
    </source>
</evidence>
<dbReference type="EMBL" id="JAGYPE010000007">
    <property type="protein sequence ID" value="MBS4186256.1"/>
    <property type="molecule type" value="Genomic_DNA"/>
</dbReference>
<gene>
    <name evidence="3" type="ORF">KHB02_016815</name>
    <name evidence="2" type="ORF">KHB02_33320</name>
</gene>
<sequence>MHPSNQQQPIWAWVVLIGGGLFLFTSLPGLPFIIFMTFWKANELSFFSLIFIVISLAIISVIIWGMKRAYNALRDYNRAKKAYELESFQEPKLLNSHSSETKKTIWPWVVIGLGALLIVGAGPGIIMLPIAPLFLAGMSTDSGTTPDYVPFLIIVIGYGLMAGYVILLIKAIKTLKAKNKV</sequence>
<feature type="transmembrane region" description="Helical" evidence="1">
    <location>
        <begin position="12"/>
        <end position="38"/>
    </location>
</feature>
<dbReference type="EMBL" id="JAGYPE020000031">
    <property type="protein sequence ID" value="MCH6267186.1"/>
    <property type="molecule type" value="Genomic_DNA"/>
</dbReference>
<dbReference type="RefSeq" id="WP_213146089.1">
    <property type="nucleotide sequence ID" value="NZ_JAGYPE020000031.1"/>
</dbReference>